<evidence type="ECO:0000313" key="4">
    <source>
        <dbReference type="EMBL" id="OBT94569.1"/>
    </source>
</evidence>
<dbReference type="PANTHER" id="PTHR22935">
    <property type="entry name" value="PENICILLIN-BINDING PROTEIN"/>
    <property type="match status" value="1"/>
</dbReference>
<feature type="signal peptide" evidence="1">
    <location>
        <begin position="1"/>
        <end position="20"/>
    </location>
</feature>
<proteinExistence type="predicted"/>
<feature type="domain" description="Beta-lactamase-related" evidence="2">
    <location>
        <begin position="105"/>
        <end position="415"/>
    </location>
</feature>
<keyword evidence="5" id="KW-1185">Reference proteome</keyword>
<dbReference type="EMBL" id="KV460242">
    <property type="protein sequence ID" value="OBT94569.1"/>
    <property type="molecule type" value="Genomic_DNA"/>
</dbReference>
<dbReference type="AlphaFoldDB" id="A0A1B8GFF5"/>
<dbReference type="InterPro" id="IPR001466">
    <property type="entry name" value="Beta-lactam-related"/>
</dbReference>
<dbReference type="OrthoDB" id="10250282at2759"/>
<dbReference type="InterPro" id="IPR058664">
    <property type="entry name" value="ARB_00930-like_C"/>
</dbReference>
<evidence type="ECO:0000259" key="3">
    <source>
        <dbReference type="Pfam" id="PF26335"/>
    </source>
</evidence>
<sequence>MRFPLYNLLLIPTCSRSVLADLLVPSYEPPVDIASNKSLVAVAWRNATATLHKYLSDGNEDGVPVAIAAMKNITFSVGMFSVNDPAASKMQFHYTSPEIANAPNGTNKVDGDTIYRMASVTKAFTVLAGLLELNSTHWERPITDFVPTLANYTQNTPGEDDPTHITEWGKVTLSALAAQIAGVPRDPFLVGEIIDPAKITAMGLPPLNPNDPLSLPPCALPENYNSTDSACNEIPSIESIQNRPPTLLPWTSPAYANTGFVLLGVAIANITGKPLADVYRESIFEPLGMKSSNATVPPKSEWHHSVIPDLTAFDINAGILTSSGGLLSTTNDMAKFGVGILNSTLLPDDETRKWLKPVSHTAHFEYSIGRPWEILRYTHASGVITDIYTKLGDSGAYSGFIVLLPDYNAGFSILSGSISSLRFSVVAQIAEVITDSIVPALAAQAAKEAEKKFAGVYNSTIPGLESSLTLSVNHTVGAAPGIVISSWTSNGTDVLAALPARLGPGPYRLVPSISDSESGTEAFRLVASLDAPIPPSAEAPKGLFTSMSYLAADWILLDSPTYGGIGISLFVFKIGSDGNVEEVRPEAFRVSLKRTDWGWGCN</sequence>
<dbReference type="InterPro" id="IPR012338">
    <property type="entry name" value="Beta-lactam/transpept-like"/>
</dbReference>
<dbReference type="RefSeq" id="XP_018128302.1">
    <property type="nucleotide sequence ID" value="XM_018277400.2"/>
</dbReference>
<feature type="chain" id="PRO_5008608521" evidence="1">
    <location>
        <begin position="21"/>
        <end position="602"/>
    </location>
</feature>
<dbReference type="Pfam" id="PF00144">
    <property type="entry name" value="Beta-lactamase"/>
    <property type="match status" value="1"/>
</dbReference>
<dbReference type="PANTHER" id="PTHR22935:SF97">
    <property type="entry name" value="BETA-LACTAMASE-RELATED DOMAIN-CONTAINING PROTEIN"/>
    <property type="match status" value="1"/>
</dbReference>
<reference evidence="4 5" key="1">
    <citation type="submission" date="2016-03" db="EMBL/GenBank/DDBJ databases">
        <title>Comparative genomics of Pseudogymnoascus destructans, the fungus causing white-nose syndrome of bats.</title>
        <authorList>
            <person name="Palmer J.M."/>
            <person name="Drees K.P."/>
            <person name="Foster J.T."/>
            <person name="Lindner D.L."/>
        </authorList>
    </citation>
    <scope>NUCLEOTIDE SEQUENCE [LARGE SCALE GENOMIC DNA]</scope>
    <source>
        <strain evidence="4 5">UAMH 10579</strain>
    </source>
</reference>
<dbReference type="Proteomes" id="UP000091956">
    <property type="component" value="Unassembled WGS sequence"/>
</dbReference>
<reference evidence="5" key="2">
    <citation type="journal article" date="2018" name="Nat. Commun.">
        <title>Extreme sensitivity to ultraviolet light in the fungal pathogen causing white-nose syndrome of bats.</title>
        <authorList>
            <person name="Palmer J.M."/>
            <person name="Drees K.P."/>
            <person name="Foster J.T."/>
            <person name="Lindner D.L."/>
        </authorList>
    </citation>
    <scope>NUCLEOTIDE SEQUENCE [LARGE SCALE GENOMIC DNA]</scope>
    <source>
        <strain evidence="5">UAMH 10579</strain>
    </source>
</reference>
<evidence type="ECO:0000313" key="5">
    <source>
        <dbReference type="Proteomes" id="UP000091956"/>
    </source>
</evidence>
<dbReference type="GeneID" id="28841358"/>
<name>A0A1B8GFF5_9PEZI</name>
<dbReference type="Gene3D" id="3.40.710.10">
    <property type="entry name" value="DD-peptidase/beta-lactamase superfamily"/>
    <property type="match status" value="1"/>
</dbReference>
<dbReference type="InterPro" id="IPR051478">
    <property type="entry name" value="Beta-lactamase-like_AB/R"/>
</dbReference>
<evidence type="ECO:0000256" key="1">
    <source>
        <dbReference type="SAM" id="SignalP"/>
    </source>
</evidence>
<organism evidence="4 5">
    <name type="scientific">Pseudogymnoascus verrucosus</name>
    <dbReference type="NCBI Taxonomy" id="342668"/>
    <lineage>
        <taxon>Eukaryota</taxon>
        <taxon>Fungi</taxon>
        <taxon>Dikarya</taxon>
        <taxon>Ascomycota</taxon>
        <taxon>Pezizomycotina</taxon>
        <taxon>Leotiomycetes</taxon>
        <taxon>Thelebolales</taxon>
        <taxon>Thelebolaceae</taxon>
        <taxon>Pseudogymnoascus</taxon>
    </lineage>
</organism>
<dbReference type="STRING" id="342668.A0A1B8GFF5"/>
<dbReference type="Pfam" id="PF26335">
    <property type="entry name" value="ARB_00930_C"/>
    <property type="match status" value="1"/>
</dbReference>
<gene>
    <name evidence="4" type="ORF">VE01_07972</name>
</gene>
<dbReference type="SUPFAM" id="SSF56601">
    <property type="entry name" value="beta-lactamase/transpeptidase-like"/>
    <property type="match status" value="1"/>
</dbReference>
<accession>A0A1B8GFF5</accession>
<keyword evidence="1" id="KW-0732">Signal</keyword>
<protein>
    <submittedName>
        <fullName evidence="4">Uncharacterized protein</fullName>
    </submittedName>
</protein>
<evidence type="ECO:0000259" key="2">
    <source>
        <dbReference type="Pfam" id="PF00144"/>
    </source>
</evidence>
<feature type="domain" description="Beta-lactamase-like ARB-00930-like C-terminal" evidence="3">
    <location>
        <begin position="445"/>
        <end position="595"/>
    </location>
</feature>